<feature type="transmembrane region" description="Helical" evidence="5">
    <location>
        <begin position="143"/>
        <end position="166"/>
    </location>
</feature>
<keyword evidence="3 5" id="KW-1133">Transmembrane helix</keyword>
<evidence type="ECO:0000256" key="4">
    <source>
        <dbReference type="ARBA" id="ARBA00023136"/>
    </source>
</evidence>
<keyword evidence="4 5" id="KW-0472">Membrane</keyword>
<reference evidence="7 8" key="1">
    <citation type="submission" date="2024-06" db="EMBL/GenBank/DDBJ databases">
        <title>The Natural Products Discovery Center: Release of the First 8490 Sequenced Strains for Exploring Actinobacteria Biosynthetic Diversity.</title>
        <authorList>
            <person name="Kalkreuter E."/>
            <person name="Kautsar S.A."/>
            <person name="Yang D."/>
            <person name="Bader C.D."/>
            <person name="Teijaro C.N."/>
            <person name="Fluegel L."/>
            <person name="Davis C.M."/>
            <person name="Simpson J.R."/>
            <person name="Lauterbach L."/>
            <person name="Steele A.D."/>
            <person name="Gui C."/>
            <person name="Meng S."/>
            <person name="Li G."/>
            <person name="Viehrig K."/>
            <person name="Ye F."/>
            <person name="Su P."/>
            <person name="Kiefer A.F."/>
            <person name="Nichols A."/>
            <person name="Cepeda A.J."/>
            <person name="Yan W."/>
            <person name="Fan B."/>
            <person name="Jiang Y."/>
            <person name="Adhikari A."/>
            <person name="Zheng C.-J."/>
            <person name="Schuster L."/>
            <person name="Cowan T.M."/>
            <person name="Smanski M.J."/>
            <person name="Chevrette M.G."/>
            <person name="De Carvalho L.P.S."/>
            <person name="Shen B."/>
        </authorList>
    </citation>
    <scope>NUCLEOTIDE SEQUENCE [LARGE SCALE GENOMIC DNA]</scope>
    <source>
        <strain evidence="7 8">NPDC050100</strain>
    </source>
</reference>
<dbReference type="PROSITE" id="PS50928">
    <property type="entry name" value="ABC_TM1"/>
    <property type="match status" value="1"/>
</dbReference>
<comment type="subcellular location">
    <subcellularLocation>
        <location evidence="5">Cell membrane</location>
        <topology evidence="5">Multi-pass membrane protein</topology>
    </subcellularLocation>
    <subcellularLocation>
        <location evidence="1">Membrane</location>
        <topology evidence="1">Multi-pass membrane protein</topology>
    </subcellularLocation>
</comment>
<sequence>MTAATYTSAAPKAPRRHAFSRFCRAYAKRPAGLAGLGLLIAFGALALAAPLFIGDDQLNVIKVDGPQLSPPVDGYPLGTDQAGRSILLLVIWGARESLSIGLIATALTVVLGSAVGLLAGHYQGWVGKILMHVTDWFIALPSLPLAISLSAVLGQGAASITIAIAVTSWTATARLVRAQTLAVEARPFIERAKVLGAGNTQIMIRHVLPNVMPLILVSSTLTVASAILSEATLTFLGLGDPTSVTWGSMLEAAFLGGAVTAGAWWYLMPPGIAILIVVLGFTLVGRAVEHVLNPRMVVGR</sequence>
<evidence type="ECO:0000256" key="2">
    <source>
        <dbReference type="ARBA" id="ARBA00022692"/>
    </source>
</evidence>
<comment type="similarity">
    <text evidence="5">Belongs to the binding-protein-dependent transport system permease family.</text>
</comment>
<feature type="domain" description="ABC transmembrane type-1" evidence="6">
    <location>
        <begin position="94"/>
        <end position="285"/>
    </location>
</feature>
<keyword evidence="2 5" id="KW-0812">Transmembrane</keyword>
<dbReference type="InterPro" id="IPR035906">
    <property type="entry name" value="MetI-like_sf"/>
</dbReference>
<dbReference type="CDD" id="cd06261">
    <property type="entry name" value="TM_PBP2"/>
    <property type="match status" value="1"/>
</dbReference>
<dbReference type="PANTHER" id="PTHR43839">
    <property type="entry name" value="OPPC IN A BINDING PROTEIN-DEPENDENT TRANSPORT SYSTEM"/>
    <property type="match status" value="1"/>
</dbReference>
<evidence type="ECO:0000313" key="7">
    <source>
        <dbReference type="EMBL" id="MEV0974656.1"/>
    </source>
</evidence>
<dbReference type="Proteomes" id="UP001551675">
    <property type="component" value="Unassembled WGS sequence"/>
</dbReference>
<dbReference type="SUPFAM" id="SSF161098">
    <property type="entry name" value="MetI-like"/>
    <property type="match status" value="1"/>
</dbReference>
<evidence type="ECO:0000256" key="5">
    <source>
        <dbReference type="RuleBase" id="RU363032"/>
    </source>
</evidence>
<organism evidence="7 8">
    <name type="scientific">Microtetraspora glauca</name>
    <dbReference type="NCBI Taxonomy" id="1996"/>
    <lineage>
        <taxon>Bacteria</taxon>
        <taxon>Bacillati</taxon>
        <taxon>Actinomycetota</taxon>
        <taxon>Actinomycetes</taxon>
        <taxon>Streptosporangiales</taxon>
        <taxon>Streptosporangiaceae</taxon>
        <taxon>Microtetraspora</taxon>
    </lineage>
</organism>
<gene>
    <name evidence="7" type="ORF">AB0I59_39210</name>
</gene>
<evidence type="ECO:0000259" key="6">
    <source>
        <dbReference type="PROSITE" id="PS50928"/>
    </source>
</evidence>
<dbReference type="Gene3D" id="1.10.3720.10">
    <property type="entry name" value="MetI-like"/>
    <property type="match status" value="1"/>
</dbReference>
<dbReference type="Pfam" id="PF00528">
    <property type="entry name" value="BPD_transp_1"/>
    <property type="match status" value="1"/>
</dbReference>
<accession>A0ABV3GTD6</accession>
<dbReference type="InterPro" id="IPR000515">
    <property type="entry name" value="MetI-like"/>
</dbReference>
<dbReference type="EMBL" id="JBFALK010000033">
    <property type="protein sequence ID" value="MEV0974656.1"/>
    <property type="molecule type" value="Genomic_DNA"/>
</dbReference>
<feature type="transmembrane region" description="Helical" evidence="5">
    <location>
        <begin position="31"/>
        <end position="53"/>
    </location>
</feature>
<name>A0ABV3GTD6_MICGL</name>
<dbReference type="RefSeq" id="WP_061261276.1">
    <property type="nucleotide sequence ID" value="NZ_JBFALK010000033.1"/>
</dbReference>
<feature type="transmembrane region" description="Helical" evidence="5">
    <location>
        <begin position="272"/>
        <end position="292"/>
    </location>
</feature>
<feature type="transmembrane region" description="Helical" evidence="5">
    <location>
        <begin position="98"/>
        <end position="122"/>
    </location>
</feature>
<proteinExistence type="inferred from homology"/>
<keyword evidence="8" id="KW-1185">Reference proteome</keyword>
<protein>
    <submittedName>
        <fullName evidence="7">ABC transporter permease</fullName>
    </submittedName>
</protein>
<evidence type="ECO:0000256" key="3">
    <source>
        <dbReference type="ARBA" id="ARBA00022989"/>
    </source>
</evidence>
<evidence type="ECO:0000256" key="1">
    <source>
        <dbReference type="ARBA" id="ARBA00004141"/>
    </source>
</evidence>
<evidence type="ECO:0000313" key="8">
    <source>
        <dbReference type="Proteomes" id="UP001551675"/>
    </source>
</evidence>
<comment type="caution">
    <text evidence="7">The sequence shown here is derived from an EMBL/GenBank/DDBJ whole genome shotgun (WGS) entry which is preliminary data.</text>
</comment>
<dbReference type="PANTHER" id="PTHR43839:SF1">
    <property type="entry name" value="OPPC IN A BINDING PROTEIN-DEPENDENT TRANSPORT SYSTEM"/>
    <property type="match status" value="1"/>
</dbReference>
<keyword evidence="5" id="KW-0813">Transport</keyword>
<feature type="transmembrane region" description="Helical" evidence="5">
    <location>
        <begin position="211"/>
        <end position="236"/>
    </location>
</feature>